<keyword evidence="2" id="KW-0233">DNA recombination</keyword>
<evidence type="ECO:0000256" key="1">
    <source>
        <dbReference type="ARBA" id="ARBA00022908"/>
    </source>
</evidence>
<evidence type="ECO:0000313" key="5">
    <source>
        <dbReference type="EMBL" id="PZQ18924.1"/>
    </source>
</evidence>
<dbReference type="GO" id="GO:0015074">
    <property type="term" value="P:DNA integration"/>
    <property type="evidence" value="ECO:0007669"/>
    <property type="project" value="UniProtKB-KW"/>
</dbReference>
<dbReference type="InterPro" id="IPR002104">
    <property type="entry name" value="Integrase_catalytic"/>
</dbReference>
<dbReference type="Pfam" id="PF00589">
    <property type="entry name" value="Phage_integrase"/>
    <property type="match status" value="1"/>
</dbReference>
<dbReference type="PANTHER" id="PTHR30349:SF88">
    <property type="entry name" value="BLL1584 PROTEIN"/>
    <property type="match status" value="1"/>
</dbReference>
<accession>A0A2W5KSM3</accession>
<dbReference type="GO" id="GO:0006310">
    <property type="term" value="P:DNA recombination"/>
    <property type="evidence" value="ECO:0007669"/>
    <property type="project" value="UniProtKB-KW"/>
</dbReference>
<feature type="domain" description="Tyr recombinase" evidence="4">
    <location>
        <begin position="203"/>
        <end position="403"/>
    </location>
</feature>
<dbReference type="Proteomes" id="UP000249577">
    <property type="component" value="Unassembled WGS sequence"/>
</dbReference>
<protein>
    <submittedName>
        <fullName evidence="5">Integrase</fullName>
    </submittedName>
</protein>
<name>A0A2W5KSM3_ANCNO</name>
<dbReference type="InterPro" id="IPR013762">
    <property type="entry name" value="Integrase-like_cat_sf"/>
</dbReference>
<proteinExistence type="predicted"/>
<keyword evidence="1" id="KW-0229">DNA integration</keyword>
<evidence type="ECO:0000313" key="6">
    <source>
        <dbReference type="Proteomes" id="UP000249577"/>
    </source>
</evidence>
<gene>
    <name evidence="5" type="ORF">DI565_00520</name>
</gene>
<dbReference type="PROSITE" id="PS51898">
    <property type="entry name" value="TYR_RECOMBINASE"/>
    <property type="match status" value="1"/>
</dbReference>
<dbReference type="GO" id="GO:0003677">
    <property type="term" value="F:DNA binding"/>
    <property type="evidence" value="ECO:0007669"/>
    <property type="project" value="InterPro"/>
</dbReference>
<organism evidence="5 6">
    <name type="scientific">Ancylobacter novellus</name>
    <name type="common">Thiobacillus novellus</name>
    <dbReference type="NCBI Taxonomy" id="921"/>
    <lineage>
        <taxon>Bacteria</taxon>
        <taxon>Pseudomonadati</taxon>
        <taxon>Pseudomonadota</taxon>
        <taxon>Alphaproteobacteria</taxon>
        <taxon>Hyphomicrobiales</taxon>
        <taxon>Xanthobacteraceae</taxon>
        <taxon>Ancylobacter</taxon>
    </lineage>
</organism>
<dbReference type="EMBL" id="QFPN01000001">
    <property type="protein sequence ID" value="PZQ18924.1"/>
    <property type="molecule type" value="Genomic_DNA"/>
</dbReference>
<comment type="caution">
    <text evidence="5">The sequence shown here is derived from an EMBL/GenBank/DDBJ whole genome shotgun (WGS) entry which is preliminary data.</text>
</comment>
<evidence type="ECO:0000259" key="4">
    <source>
        <dbReference type="PROSITE" id="PS51898"/>
    </source>
</evidence>
<dbReference type="PANTHER" id="PTHR30349">
    <property type="entry name" value="PHAGE INTEGRASE-RELATED"/>
    <property type="match status" value="1"/>
</dbReference>
<dbReference type="Gene3D" id="1.10.443.10">
    <property type="entry name" value="Intergrase catalytic core"/>
    <property type="match status" value="1"/>
</dbReference>
<dbReference type="InterPro" id="IPR050090">
    <property type="entry name" value="Tyrosine_recombinase_XerCD"/>
</dbReference>
<feature type="region of interest" description="Disordered" evidence="3">
    <location>
        <begin position="130"/>
        <end position="151"/>
    </location>
</feature>
<feature type="region of interest" description="Disordered" evidence="3">
    <location>
        <begin position="409"/>
        <end position="430"/>
    </location>
</feature>
<reference evidence="5 6" key="1">
    <citation type="submission" date="2017-08" db="EMBL/GenBank/DDBJ databases">
        <title>Infants hospitalized years apart are colonized by the same room-sourced microbial strains.</title>
        <authorList>
            <person name="Brooks B."/>
            <person name="Olm M.R."/>
            <person name="Firek B.A."/>
            <person name="Baker R."/>
            <person name="Thomas B.C."/>
            <person name="Morowitz M.J."/>
            <person name="Banfield J.F."/>
        </authorList>
    </citation>
    <scope>NUCLEOTIDE SEQUENCE [LARGE SCALE GENOMIC DNA]</scope>
    <source>
        <strain evidence="5">S2_005_003_R2_43</strain>
    </source>
</reference>
<sequence>MPRPAKAARLWLRPAERRAGGLAPATWVILDRGKQYRTGLGAHEGAEAERRLEEHIAAKRRPAAGGERHPSQVVVADVLSVYMDDRPPFQDGAAQARFAGRMDRLIAFFGDRPLSDVSSKLCQDYAAARAKAKRGDDEGGRRGGPGGARRDLEDLRAAVAHHADRRLHVGHVETWLPEKGEPRDLWLTRGQAAKLLWACWRARETQRRERDPKTGKARGAAVPTGKHTLRHVARFVLLGLYTGTRAAALAAASYQLAPGRAYVDLETGVFFRQAHGRRKTNKRQPAAPIPPRLLAHMRRWKAADEAASRKAVAQGKPPTTSGYVVEYQGRPVASVKTGFARAVKLAELPPAITPHVLRHTAATWLMQIGVSQFDAAGFLGMSPQTLDRVYAHQDQRHLRHVADAISRKPARNVSAMKRGTGSERISNEAG</sequence>
<dbReference type="AlphaFoldDB" id="A0A2W5KSM3"/>
<dbReference type="InterPro" id="IPR011010">
    <property type="entry name" value="DNA_brk_join_enz"/>
</dbReference>
<dbReference type="SUPFAM" id="SSF56349">
    <property type="entry name" value="DNA breaking-rejoining enzymes"/>
    <property type="match status" value="1"/>
</dbReference>
<evidence type="ECO:0000256" key="3">
    <source>
        <dbReference type="SAM" id="MobiDB-lite"/>
    </source>
</evidence>
<evidence type="ECO:0000256" key="2">
    <source>
        <dbReference type="ARBA" id="ARBA00023172"/>
    </source>
</evidence>